<keyword evidence="3" id="KW-0804">Transcription</keyword>
<proteinExistence type="predicted"/>
<sequence length="98" mass="11190">MRDHNGQTYGQAVLPRFETIQEGSQGLQLQGIREYSYESHGLTEREREVVSLVVEGLSNADIASRLFVTEATVKKHLRTVYKKINVKNRFQLVKEVLG</sequence>
<dbReference type="InterPro" id="IPR036388">
    <property type="entry name" value="WH-like_DNA-bd_sf"/>
</dbReference>
<dbReference type="Pfam" id="PF00196">
    <property type="entry name" value="GerE"/>
    <property type="match status" value="1"/>
</dbReference>
<dbReference type="EMBL" id="QXQA01000010">
    <property type="protein sequence ID" value="RIX51590.1"/>
    <property type="molecule type" value="Genomic_DNA"/>
</dbReference>
<dbReference type="Proteomes" id="UP000266482">
    <property type="component" value="Unassembled WGS sequence"/>
</dbReference>
<comment type="caution">
    <text evidence="5">The sequence shown here is derived from an EMBL/GenBank/DDBJ whole genome shotgun (WGS) entry which is preliminary data.</text>
</comment>
<organism evidence="5 6">
    <name type="scientific">Paenibacillus nanensis</name>
    <dbReference type="NCBI Taxonomy" id="393251"/>
    <lineage>
        <taxon>Bacteria</taxon>
        <taxon>Bacillati</taxon>
        <taxon>Bacillota</taxon>
        <taxon>Bacilli</taxon>
        <taxon>Bacillales</taxon>
        <taxon>Paenibacillaceae</taxon>
        <taxon>Paenibacillus</taxon>
    </lineage>
</organism>
<dbReference type="AlphaFoldDB" id="A0A3A1V1W6"/>
<evidence type="ECO:0000313" key="5">
    <source>
        <dbReference type="EMBL" id="RIX51590.1"/>
    </source>
</evidence>
<accession>A0A3A1V1W6</accession>
<evidence type="ECO:0000256" key="3">
    <source>
        <dbReference type="ARBA" id="ARBA00023163"/>
    </source>
</evidence>
<protein>
    <submittedName>
        <fullName evidence="5">LuxR family transcriptional regulator</fullName>
    </submittedName>
</protein>
<dbReference type="PROSITE" id="PS50043">
    <property type="entry name" value="HTH_LUXR_2"/>
    <property type="match status" value="1"/>
</dbReference>
<evidence type="ECO:0000259" key="4">
    <source>
        <dbReference type="PROSITE" id="PS50043"/>
    </source>
</evidence>
<keyword evidence="2" id="KW-0238">DNA-binding</keyword>
<gene>
    <name evidence="5" type="ORF">D3P08_16770</name>
</gene>
<evidence type="ECO:0000313" key="6">
    <source>
        <dbReference type="Proteomes" id="UP000266482"/>
    </source>
</evidence>
<keyword evidence="6" id="KW-1185">Reference proteome</keyword>
<dbReference type="SUPFAM" id="SSF46894">
    <property type="entry name" value="C-terminal effector domain of the bipartite response regulators"/>
    <property type="match status" value="1"/>
</dbReference>
<name>A0A3A1V1W6_9BACL</name>
<dbReference type="InterPro" id="IPR016032">
    <property type="entry name" value="Sig_transdc_resp-reg_C-effctor"/>
</dbReference>
<evidence type="ECO:0000256" key="2">
    <source>
        <dbReference type="ARBA" id="ARBA00023125"/>
    </source>
</evidence>
<dbReference type="PANTHER" id="PTHR44688">
    <property type="entry name" value="DNA-BINDING TRANSCRIPTIONAL ACTIVATOR DEVR_DOSR"/>
    <property type="match status" value="1"/>
</dbReference>
<keyword evidence="1" id="KW-0805">Transcription regulation</keyword>
<dbReference type="CDD" id="cd06170">
    <property type="entry name" value="LuxR_C_like"/>
    <property type="match status" value="1"/>
</dbReference>
<dbReference type="OrthoDB" id="182489at2"/>
<reference evidence="5 6" key="1">
    <citation type="submission" date="2018-09" db="EMBL/GenBank/DDBJ databases">
        <title>Paenibacillus aracenensis nov. sp. isolated from a cave in southern Spain.</title>
        <authorList>
            <person name="Jurado V."/>
            <person name="Gutierrez-Patricio S."/>
            <person name="Gonzalez-Pimentel J.L."/>
            <person name="Miller A.Z."/>
            <person name="Laiz L."/>
            <person name="Saiz-Jimenez C."/>
        </authorList>
    </citation>
    <scope>NUCLEOTIDE SEQUENCE [LARGE SCALE GENOMIC DNA]</scope>
    <source>
        <strain evidence="5 6">DSM 22867</strain>
    </source>
</reference>
<dbReference type="GO" id="GO:0006355">
    <property type="term" value="P:regulation of DNA-templated transcription"/>
    <property type="evidence" value="ECO:0007669"/>
    <property type="project" value="InterPro"/>
</dbReference>
<dbReference type="InterPro" id="IPR000792">
    <property type="entry name" value="Tscrpt_reg_LuxR_C"/>
</dbReference>
<feature type="domain" description="HTH luxR-type" evidence="4">
    <location>
        <begin position="35"/>
        <end position="98"/>
    </location>
</feature>
<dbReference type="SMART" id="SM00421">
    <property type="entry name" value="HTH_LUXR"/>
    <property type="match status" value="1"/>
</dbReference>
<dbReference type="PRINTS" id="PR00038">
    <property type="entry name" value="HTHLUXR"/>
</dbReference>
<dbReference type="Gene3D" id="1.10.10.10">
    <property type="entry name" value="Winged helix-like DNA-binding domain superfamily/Winged helix DNA-binding domain"/>
    <property type="match status" value="1"/>
</dbReference>
<dbReference type="GO" id="GO:0003677">
    <property type="term" value="F:DNA binding"/>
    <property type="evidence" value="ECO:0007669"/>
    <property type="project" value="UniProtKB-KW"/>
</dbReference>
<evidence type="ECO:0000256" key="1">
    <source>
        <dbReference type="ARBA" id="ARBA00023015"/>
    </source>
</evidence>
<dbReference type="PANTHER" id="PTHR44688:SF25">
    <property type="entry name" value="HTH LUXR-TYPE DOMAIN-CONTAINING PROTEIN"/>
    <property type="match status" value="1"/>
</dbReference>